<dbReference type="PANTHER" id="PTHR36115:SF6">
    <property type="entry name" value="PROLINE-RICH ANTIGEN HOMOLOG"/>
    <property type="match status" value="1"/>
</dbReference>
<feature type="region of interest" description="Disordered" evidence="6">
    <location>
        <begin position="1"/>
        <end position="22"/>
    </location>
</feature>
<dbReference type="Proteomes" id="UP000515947">
    <property type="component" value="Chromosome"/>
</dbReference>
<keyword evidence="3 7" id="KW-0812">Transmembrane</keyword>
<accession>A0A7G9RD39</accession>
<dbReference type="EMBL" id="CP060713">
    <property type="protein sequence ID" value="QNN53514.1"/>
    <property type="molecule type" value="Genomic_DNA"/>
</dbReference>
<feature type="domain" description="DUF2510" evidence="9">
    <location>
        <begin position="6"/>
        <end position="42"/>
    </location>
</feature>
<evidence type="ECO:0000256" key="1">
    <source>
        <dbReference type="ARBA" id="ARBA00004651"/>
    </source>
</evidence>
<evidence type="ECO:0000256" key="4">
    <source>
        <dbReference type="ARBA" id="ARBA00022989"/>
    </source>
</evidence>
<evidence type="ECO:0000256" key="5">
    <source>
        <dbReference type="ARBA" id="ARBA00023136"/>
    </source>
</evidence>
<reference evidence="10 11" key="1">
    <citation type="submission" date="2020-08" db="EMBL/GenBank/DDBJ databases">
        <title>Genome sequence of Nocardioides mesophilus KACC 16243T.</title>
        <authorList>
            <person name="Hyun D.-W."/>
            <person name="Bae J.-W."/>
        </authorList>
    </citation>
    <scope>NUCLEOTIDE SEQUENCE [LARGE SCALE GENOMIC DNA]</scope>
    <source>
        <strain evidence="10 11">KACC 16243</strain>
    </source>
</reference>
<name>A0A7G9RD39_9ACTN</name>
<feature type="transmembrane region" description="Helical" evidence="7">
    <location>
        <begin position="81"/>
        <end position="103"/>
    </location>
</feature>
<evidence type="ECO:0000256" key="3">
    <source>
        <dbReference type="ARBA" id="ARBA00022692"/>
    </source>
</evidence>
<dbReference type="Pfam" id="PF10708">
    <property type="entry name" value="DUF2510"/>
    <property type="match status" value="1"/>
</dbReference>
<dbReference type="InterPro" id="IPR018929">
    <property type="entry name" value="DUF2510"/>
</dbReference>
<dbReference type="InterPro" id="IPR010432">
    <property type="entry name" value="RDD"/>
</dbReference>
<keyword evidence="4 7" id="KW-1133">Transmembrane helix</keyword>
<evidence type="ECO:0000256" key="7">
    <source>
        <dbReference type="SAM" id="Phobius"/>
    </source>
</evidence>
<evidence type="ECO:0000256" key="6">
    <source>
        <dbReference type="SAM" id="MobiDB-lite"/>
    </source>
</evidence>
<dbReference type="Pfam" id="PF06271">
    <property type="entry name" value="RDD"/>
    <property type="match status" value="1"/>
</dbReference>
<feature type="domain" description="RDD" evidence="8">
    <location>
        <begin position="74"/>
        <end position="238"/>
    </location>
</feature>
<evidence type="ECO:0000259" key="9">
    <source>
        <dbReference type="Pfam" id="PF10708"/>
    </source>
</evidence>
<dbReference type="AlphaFoldDB" id="A0A7G9RD39"/>
<protein>
    <submittedName>
        <fullName evidence="10">RDD family protein</fullName>
    </submittedName>
</protein>
<evidence type="ECO:0000313" key="10">
    <source>
        <dbReference type="EMBL" id="QNN53514.1"/>
    </source>
</evidence>
<dbReference type="KEGG" id="nmes:H9L09_03490"/>
<feature type="transmembrane region" description="Helical" evidence="7">
    <location>
        <begin position="199"/>
        <end position="219"/>
    </location>
</feature>
<organism evidence="10 11">
    <name type="scientific">Nocardioides mesophilus</name>
    <dbReference type="NCBI Taxonomy" id="433659"/>
    <lineage>
        <taxon>Bacteria</taxon>
        <taxon>Bacillati</taxon>
        <taxon>Actinomycetota</taxon>
        <taxon>Actinomycetes</taxon>
        <taxon>Propionibacteriales</taxon>
        <taxon>Nocardioidaceae</taxon>
        <taxon>Nocardioides</taxon>
    </lineage>
</organism>
<dbReference type="RefSeq" id="WP_187579356.1">
    <property type="nucleotide sequence ID" value="NZ_CP060713.1"/>
</dbReference>
<feature type="transmembrane region" description="Helical" evidence="7">
    <location>
        <begin position="141"/>
        <end position="160"/>
    </location>
</feature>
<keyword evidence="11" id="KW-1185">Reference proteome</keyword>
<keyword evidence="2" id="KW-1003">Cell membrane</keyword>
<dbReference type="PANTHER" id="PTHR36115">
    <property type="entry name" value="PROLINE-RICH ANTIGEN HOMOLOG-RELATED"/>
    <property type="match status" value="1"/>
</dbReference>
<sequence>MTQIPAGWYPDPDPDAPEPRGQRYWDGRLWTEHVQPAAGAPAYPSPAGGYRYPGAPGGYAAGAAVATTPDGQQLAGWWSRVGAYLIDLVVMTPLIAILAFPWIREIAGAYADMVREVLDAVRSGQAVPDQSGFAADNAGPLLALTLVSLLVNFVYNVGFLKWKAATPGKLLIGLRVRLREVPGPLGWGTVLRRWVGQNWYSPLSLVPVLGNLLVIYPFLDLLWPLWDSKKQALHDKIAATNVVRHSR</sequence>
<keyword evidence="5 7" id="KW-0472">Membrane</keyword>
<evidence type="ECO:0000313" key="11">
    <source>
        <dbReference type="Proteomes" id="UP000515947"/>
    </source>
</evidence>
<comment type="subcellular location">
    <subcellularLocation>
        <location evidence="1">Cell membrane</location>
        <topology evidence="1">Multi-pass membrane protein</topology>
    </subcellularLocation>
</comment>
<proteinExistence type="predicted"/>
<evidence type="ECO:0000256" key="2">
    <source>
        <dbReference type="ARBA" id="ARBA00022475"/>
    </source>
</evidence>
<evidence type="ECO:0000259" key="8">
    <source>
        <dbReference type="Pfam" id="PF06271"/>
    </source>
</evidence>
<gene>
    <name evidence="10" type="ORF">H9L09_03490</name>
</gene>
<dbReference type="GO" id="GO:0005886">
    <property type="term" value="C:plasma membrane"/>
    <property type="evidence" value="ECO:0007669"/>
    <property type="project" value="UniProtKB-SubCell"/>
</dbReference>
<dbReference type="InterPro" id="IPR051791">
    <property type="entry name" value="Pra-immunoreactive"/>
</dbReference>